<feature type="transmembrane region" description="Helical" evidence="7">
    <location>
        <begin position="599"/>
        <end position="619"/>
    </location>
</feature>
<feature type="transmembrane region" description="Helical" evidence="7">
    <location>
        <begin position="403"/>
        <end position="423"/>
    </location>
</feature>
<evidence type="ECO:0000256" key="3">
    <source>
        <dbReference type="ARBA" id="ARBA00022692"/>
    </source>
</evidence>
<organism evidence="8 9">
    <name type="scientific">Exidia glandulosa HHB12029</name>
    <dbReference type="NCBI Taxonomy" id="1314781"/>
    <lineage>
        <taxon>Eukaryota</taxon>
        <taxon>Fungi</taxon>
        <taxon>Dikarya</taxon>
        <taxon>Basidiomycota</taxon>
        <taxon>Agaricomycotina</taxon>
        <taxon>Agaricomycetes</taxon>
        <taxon>Auriculariales</taxon>
        <taxon>Exidiaceae</taxon>
        <taxon>Exidia</taxon>
    </lineage>
</organism>
<feature type="transmembrane region" description="Helical" evidence="7">
    <location>
        <begin position="70"/>
        <end position="93"/>
    </location>
</feature>
<feature type="transmembrane region" description="Helical" evidence="7">
    <location>
        <begin position="377"/>
        <end position="397"/>
    </location>
</feature>
<accession>A0A165IVG1</accession>
<protein>
    <submittedName>
        <fullName evidence="8">MFS general substrate transporter</fullName>
    </submittedName>
</protein>
<name>A0A165IVG1_EXIGL</name>
<feature type="region of interest" description="Disordered" evidence="6">
    <location>
        <begin position="458"/>
        <end position="521"/>
    </location>
</feature>
<keyword evidence="3 7" id="KW-0812">Transmembrane</keyword>
<evidence type="ECO:0000313" key="9">
    <source>
        <dbReference type="Proteomes" id="UP000077266"/>
    </source>
</evidence>
<feature type="transmembrane region" description="Helical" evidence="7">
    <location>
        <begin position="216"/>
        <end position="238"/>
    </location>
</feature>
<dbReference type="EMBL" id="KV425981">
    <property type="protein sequence ID" value="KZV93931.1"/>
    <property type="molecule type" value="Genomic_DNA"/>
</dbReference>
<evidence type="ECO:0000256" key="1">
    <source>
        <dbReference type="ARBA" id="ARBA00004141"/>
    </source>
</evidence>
<feature type="transmembrane region" description="Helical" evidence="7">
    <location>
        <begin position="105"/>
        <end position="124"/>
    </location>
</feature>
<evidence type="ECO:0000256" key="7">
    <source>
        <dbReference type="SAM" id="Phobius"/>
    </source>
</evidence>
<sequence>MTGGGFLAVDDDQQQVDEHREWRGVARVMGPEWAKMPLSTIGMVGLQIVWSVEMSNAPAYLLTLGMSRSAMSVVFLAGPLSGLIVQPIVGAMADASTSRFGRRRPYIMGGALLCGVAMLLLGFTRQFAGVFTSIPSTANDGLTIALAVLAIYCIDFSVNAVQAADRAILVDVWPREEQERGNAWAARMGGVGSIAGFFVGNVDLTRAFPLFGSTQIEILSVLSALTLIGFHAATSFAVKERVLLATPSVKGRKKPSAIRTIWKDVWSLPRTIRQICLIQFFVWIAWFPILFYYSVYVGDIYKRTAAPPLSASWTQQMVEDEATRLGSRALFYNSIVSFGATVLLPFCILDEEKEREEKAAGRGWRVNSARRWRKPTLAELWTVSQAVFVFCMLATWWTTGVFGAQMIMAVLGLCSAVAQWAPFSLLGQAILSESDGPRTGAGRDADIALDEYEALNAEDRENNDRAMHRKSFDSTPSDASDLDDVEQPRTPLGSNPAARLSHASIDIPPPPRKPSRGGGIGDKGGSILGIHNIFVVIPQFLVSGFSSLVFAIFEPSRTTTPHPGLADVPILNATIADDGVERWRRAEVEVSGGGDALGFIFRFGGFSAIVACWLCWKLAKDLRSRNR</sequence>
<dbReference type="SUPFAM" id="SSF103473">
    <property type="entry name" value="MFS general substrate transporter"/>
    <property type="match status" value="1"/>
</dbReference>
<dbReference type="InterPro" id="IPR036259">
    <property type="entry name" value="MFS_trans_sf"/>
</dbReference>
<gene>
    <name evidence="8" type="ORF">EXIGLDRAFT_716567</name>
</gene>
<dbReference type="GO" id="GO:0008506">
    <property type="term" value="F:sucrose:proton symporter activity"/>
    <property type="evidence" value="ECO:0007669"/>
    <property type="project" value="TreeGrafter"/>
</dbReference>
<dbReference type="Gene3D" id="1.20.1250.20">
    <property type="entry name" value="MFS general substrate transporter like domains"/>
    <property type="match status" value="1"/>
</dbReference>
<feature type="compositionally biased region" description="Basic and acidic residues" evidence="6">
    <location>
        <begin position="458"/>
        <end position="472"/>
    </location>
</feature>
<dbReference type="AlphaFoldDB" id="A0A165IVG1"/>
<proteinExistence type="predicted"/>
<evidence type="ECO:0000256" key="2">
    <source>
        <dbReference type="ARBA" id="ARBA00022448"/>
    </source>
</evidence>
<feature type="transmembrane region" description="Helical" evidence="7">
    <location>
        <begin position="533"/>
        <end position="553"/>
    </location>
</feature>
<keyword evidence="4 7" id="KW-1133">Transmembrane helix</keyword>
<reference evidence="8 9" key="1">
    <citation type="journal article" date="2016" name="Mol. Biol. Evol.">
        <title>Comparative Genomics of Early-Diverging Mushroom-Forming Fungi Provides Insights into the Origins of Lignocellulose Decay Capabilities.</title>
        <authorList>
            <person name="Nagy L.G."/>
            <person name="Riley R."/>
            <person name="Tritt A."/>
            <person name="Adam C."/>
            <person name="Daum C."/>
            <person name="Floudas D."/>
            <person name="Sun H."/>
            <person name="Yadav J.S."/>
            <person name="Pangilinan J."/>
            <person name="Larsson K.H."/>
            <person name="Matsuura K."/>
            <person name="Barry K."/>
            <person name="Labutti K."/>
            <person name="Kuo R."/>
            <person name="Ohm R.A."/>
            <person name="Bhattacharya S.S."/>
            <person name="Shirouzu T."/>
            <person name="Yoshinaga Y."/>
            <person name="Martin F.M."/>
            <person name="Grigoriev I.V."/>
            <person name="Hibbett D.S."/>
        </authorList>
    </citation>
    <scope>NUCLEOTIDE SEQUENCE [LARGE SCALE GENOMIC DNA]</scope>
    <source>
        <strain evidence="8 9">HHB12029</strain>
    </source>
</reference>
<evidence type="ECO:0000256" key="5">
    <source>
        <dbReference type="ARBA" id="ARBA00023136"/>
    </source>
</evidence>
<evidence type="ECO:0000256" key="6">
    <source>
        <dbReference type="SAM" id="MobiDB-lite"/>
    </source>
</evidence>
<evidence type="ECO:0000256" key="4">
    <source>
        <dbReference type="ARBA" id="ARBA00022989"/>
    </source>
</evidence>
<evidence type="ECO:0000313" key="8">
    <source>
        <dbReference type="EMBL" id="KZV93931.1"/>
    </source>
</evidence>
<dbReference type="PANTHER" id="PTHR19432:SF91">
    <property type="entry name" value="GENERAL ALPHA-GLUCOSIDE PERMEASE"/>
    <property type="match status" value="1"/>
</dbReference>
<keyword evidence="5 7" id="KW-0472">Membrane</keyword>
<feature type="transmembrane region" description="Helical" evidence="7">
    <location>
        <begin position="144"/>
        <end position="164"/>
    </location>
</feature>
<dbReference type="OrthoDB" id="28755at2759"/>
<feature type="transmembrane region" description="Helical" evidence="7">
    <location>
        <begin position="275"/>
        <end position="295"/>
    </location>
</feature>
<keyword evidence="9" id="KW-1185">Reference proteome</keyword>
<comment type="subcellular location">
    <subcellularLocation>
        <location evidence="1">Membrane</location>
        <topology evidence="1">Multi-pass membrane protein</topology>
    </subcellularLocation>
</comment>
<dbReference type="GO" id="GO:0005886">
    <property type="term" value="C:plasma membrane"/>
    <property type="evidence" value="ECO:0007669"/>
    <property type="project" value="TreeGrafter"/>
</dbReference>
<dbReference type="STRING" id="1314781.A0A165IVG1"/>
<dbReference type="PANTHER" id="PTHR19432">
    <property type="entry name" value="SUGAR TRANSPORTER"/>
    <property type="match status" value="1"/>
</dbReference>
<dbReference type="Proteomes" id="UP000077266">
    <property type="component" value="Unassembled WGS sequence"/>
</dbReference>
<keyword evidence="2" id="KW-0813">Transport</keyword>
<dbReference type="InParanoid" id="A0A165IVG1"/>